<feature type="domain" description="Proteasome adapter and scaffold protein ECM29 HEAT-repeat" evidence="7">
    <location>
        <begin position="1268"/>
        <end position="1381"/>
    </location>
</feature>
<evidence type="ECO:0000256" key="4">
    <source>
        <dbReference type="ARBA" id="ARBA00022942"/>
    </source>
</evidence>
<dbReference type="Proteomes" id="UP000011713">
    <property type="component" value="Unassembled WGS sequence"/>
</dbReference>
<dbReference type="VEuPathDB" id="FungiDB:HpaG804102"/>
<dbReference type="InterPro" id="IPR055443">
    <property type="entry name" value="HEAT_ECM29"/>
</dbReference>
<dbReference type="GO" id="GO:0043248">
    <property type="term" value="P:proteasome assembly"/>
    <property type="evidence" value="ECO:0007669"/>
    <property type="project" value="InterPro"/>
</dbReference>
<dbReference type="InterPro" id="IPR011989">
    <property type="entry name" value="ARM-like"/>
</dbReference>
<keyword evidence="4" id="KW-0647">Proteasome</keyword>
<evidence type="ECO:0000256" key="2">
    <source>
        <dbReference type="ARBA" id="ARBA00022490"/>
    </source>
</evidence>
<dbReference type="SUPFAM" id="SSF48371">
    <property type="entry name" value="ARM repeat"/>
    <property type="match status" value="1"/>
</dbReference>
<name>M4BCT6_HYAAE</name>
<dbReference type="InterPro" id="IPR024372">
    <property type="entry name" value="Ecm29_N"/>
</dbReference>
<dbReference type="EMBL" id="JH598136">
    <property type="status" value="NOT_ANNOTATED_CDS"/>
    <property type="molecule type" value="Genomic_DNA"/>
</dbReference>
<dbReference type="Pfam" id="PF13001">
    <property type="entry name" value="ECM29_N"/>
    <property type="match status" value="1"/>
</dbReference>
<evidence type="ECO:0000256" key="3">
    <source>
        <dbReference type="ARBA" id="ARBA00022737"/>
    </source>
</evidence>
<keyword evidence="3" id="KW-0677">Repeat</keyword>
<dbReference type="EnsemblProtists" id="HpaT804102">
    <property type="protein sequence ID" value="HpaP804102"/>
    <property type="gene ID" value="HpaG804102"/>
</dbReference>
<dbReference type="PANTHER" id="PTHR23346">
    <property type="entry name" value="TRANSLATIONAL ACTIVATOR GCN1-RELATED"/>
    <property type="match status" value="1"/>
</dbReference>
<keyword evidence="2" id="KW-0963">Cytoplasm</keyword>
<feature type="compositionally biased region" description="Low complexity" evidence="5">
    <location>
        <begin position="995"/>
        <end position="1004"/>
    </location>
</feature>
<dbReference type="GO" id="GO:0005634">
    <property type="term" value="C:nucleus"/>
    <property type="evidence" value="ECO:0007669"/>
    <property type="project" value="TreeGrafter"/>
</dbReference>
<dbReference type="GO" id="GO:0000502">
    <property type="term" value="C:proteasome complex"/>
    <property type="evidence" value="ECO:0007669"/>
    <property type="project" value="UniProtKB-KW"/>
</dbReference>
<dbReference type="InParanoid" id="M4BCT6"/>
<dbReference type="GO" id="GO:0036503">
    <property type="term" value="P:ERAD pathway"/>
    <property type="evidence" value="ECO:0007669"/>
    <property type="project" value="TreeGrafter"/>
</dbReference>
<keyword evidence="9" id="KW-1185">Reference proteome</keyword>
<dbReference type="Gene3D" id="1.25.10.10">
    <property type="entry name" value="Leucine-rich Repeat Variant"/>
    <property type="match status" value="1"/>
</dbReference>
<feature type="domain" description="Proteasome component Ecm29 N-terminal" evidence="6">
    <location>
        <begin position="1"/>
        <end position="434"/>
    </location>
</feature>
<dbReference type="Pfam" id="PF24492">
    <property type="entry name" value="HEAT_ECM29"/>
    <property type="match status" value="1"/>
</dbReference>
<proteinExistence type="predicted"/>
<dbReference type="PANTHER" id="PTHR23346:SF19">
    <property type="entry name" value="PROTEASOME ADAPTER AND SCAFFOLD PROTEIN ECM29"/>
    <property type="match status" value="1"/>
</dbReference>
<sequence length="1919" mass="209799">MGFDAASTEQRTRVLAAVVQIVSRLSAPQQETFFRLLVRALPVTASMVFPRTEGAAGGKGDQREAEMTLNSDVIDHVNEGNDANINVVLDFILDLVLYEPPSSTRTNATKAFGLMTPRLERLQRVKISQFDREVLYKVQHDALRLVKEMTIPTRCKIPVYLAGSASFHHTVKDFSNEQLSRVIKFEKKELENADVARRLMALVLGSQVTQCAEAIEGASAIMLADRTRLADASILQALALLSASTAATNVQPLMLQLLCDLMFGTEPSRPLGMASKIKLASVQLCQWTFHHCHLSLLEGLLGPVLCPSLLRSLMDTELEASDASCLLEFRQGVYGSMSVLASRGPTIVATSEQAFQVLLVRCFVEEEHRTGAGAHALKAFASLAGAYTVRSTLEVRVKVIQELVAILKSSKLYDSSKNYARVRRAVATWCAELLIASVPEQYDVALRLSVMRLDALDDEDTRRSINKALFSEPLPSAAALVQTLRATFIQKDLRTSVHDRAAESCVRFCVEVLKASQDSSSQVERSCVVEYITHTLFGQSEQNNSAAVRSSSIFETAATALMELCEFDAKSVSAVLSNYAKDLFDVVDVGQDRMFRTNIAAIVVHTIRAEALTVSRIVSDFIVVGMARLDRCSLENQLLGVVYILGGVLSCIDSDTMVNTASEDELQLILLCFRKMVDLFHCKVKEGSIFALHPTSDRAQNEHTAILRSLMDGVGLSGTLKSLMWSSVSAEWSLLKAKALQDLGTVIGWKLDGAYLDDRVAPKLVAVKKIAIENVGRVVSGLLGMMPADLLSGVEAVLDTLFDLDVETDVELQFDVGEALVALGTHDFEETFAVDRQAKYDVFAANRAARIFERVVSEHAESRQPKKRRIAAVWLLCMCAAGLTTSSRNDGRTVANATSWAGVFRSPAYSRSILSVHEFFVTMLNDANEVSKECAVKGLAYLRLHSPTDEMGAQFSESLFRRLRCFRAFVSSSDVVNDADDGGQAVDHRREEGRSTAATPSSSSGSVIENAAYREVSNVAADVGDPELMYALLYLSTKDPIWESIATSNASRPMLRPDMFSFVTTDEKFRASVIAKAGTQWMAEDYSSKTKLAPWLFLLKFHPHSKVAVVMSNLWEFAKGNSATVATGTGEKALLRQHWPLLFQFTLARLENDRNFKYRVAACLALVDLLNGAEADDVRENFLRLWICASRAVDDVVEAVAVAGVKLYRYLGEVSLRIALSDTACSSLLVKFLVENGIVSKSSVCRALSIDVLIRLVKTLKAHDIQDRLAPLLLKLLEYLSSLEMPELQYAQFHVKKKDQLERLRVSISQAGPVGQLLDLATVRLKELAGSTDCVTVVGELARGVANLLKFGVGLNTRVGTANFVITLAGELPFELRKCNGAELLLRRVLIPYVGMKTAGENDQYGDEESRYGGTSGSASIDGGDSSLAATSGLADGLVIQSYCRAAAYLCPLVDAGTVRDYVRRGIFACSTFGQSSSNISSSSAFQLQDDVEMEADETENVRLKSHQVFTSRFLLISALAMKELVKKVPPIADAGTVVIDDMRNTWYCTHVFPAAFIGRFAAADALKSSWKTVLDELPPTVLYASRSLDTVLQAIALLLAHPAWDTRRQAARALQAIFASATYCSKLSVEQAERIWCELIDAVPGRLWRGKGVILESIVSLAAFKMETRATDMDEEWTNKLSLLLAEECARAWKNQDLAYLESAIVNLGKLSALLPAEQSDLRRLNVCSLRSKLAEWMTGNAMESSESSWPALPPLLIKCVFEALSLMWPPLAATQGTAGIEDVEISAETVLWLCASVESPHSAAWSVRRAIFQTLAAVADRAPLKALADSNGVVERMVDSCCGSFGVADGKYSMVRVAAAGALVPLLKRAADTSNLALRLVVQRERMAAAMQTLSASEEASEQQAAFNLKSQLSLMP</sequence>
<reference evidence="9" key="1">
    <citation type="journal article" date="2010" name="Science">
        <title>Signatures of adaptation to obligate biotrophy in the Hyaloperonospora arabidopsidis genome.</title>
        <authorList>
            <person name="Baxter L."/>
            <person name="Tripathy S."/>
            <person name="Ishaque N."/>
            <person name="Boot N."/>
            <person name="Cabral A."/>
            <person name="Kemen E."/>
            <person name="Thines M."/>
            <person name="Ah-Fong A."/>
            <person name="Anderson R."/>
            <person name="Badejoko W."/>
            <person name="Bittner-Eddy P."/>
            <person name="Boore J.L."/>
            <person name="Chibucos M.C."/>
            <person name="Coates M."/>
            <person name="Dehal P."/>
            <person name="Delehaunty K."/>
            <person name="Dong S."/>
            <person name="Downton P."/>
            <person name="Dumas B."/>
            <person name="Fabro G."/>
            <person name="Fronick C."/>
            <person name="Fuerstenberg S.I."/>
            <person name="Fulton L."/>
            <person name="Gaulin E."/>
            <person name="Govers F."/>
            <person name="Hughes L."/>
            <person name="Humphray S."/>
            <person name="Jiang R.H."/>
            <person name="Judelson H."/>
            <person name="Kamoun S."/>
            <person name="Kyung K."/>
            <person name="Meijer H."/>
            <person name="Minx P."/>
            <person name="Morris P."/>
            <person name="Nelson J."/>
            <person name="Phuntumart V."/>
            <person name="Qutob D."/>
            <person name="Rehmany A."/>
            <person name="Rougon-Cardoso A."/>
            <person name="Ryden P."/>
            <person name="Torto-Alalibo T."/>
            <person name="Studholme D."/>
            <person name="Wang Y."/>
            <person name="Win J."/>
            <person name="Wood J."/>
            <person name="Clifton S.W."/>
            <person name="Rogers J."/>
            <person name="Van den Ackerveken G."/>
            <person name="Jones J.D."/>
            <person name="McDowell J.M."/>
            <person name="Beynon J."/>
            <person name="Tyler B.M."/>
        </authorList>
    </citation>
    <scope>NUCLEOTIDE SEQUENCE [LARGE SCALE GENOMIC DNA]</scope>
    <source>
        <strain evidence="9">Emoy2</strain>
    </source>
</reference>
<dbReference type="HOGENOM" id="CLU_001682_0_0_1"/>
<evidence type="ECO:0000313" key="8">
    <source>
        <dbReference type="EnsemblProtists" id="HpaP804102"/>
    </source>
</evidence>
<evidence type="ECO:0000313" key="9">
    <source>
        <dbReference type="Proteomes" id="UP000011713"/>
    </source>
</evidence>
<dbReference type="GO" id="GO:0060090">
    <property type="term" value="F:molecular adaptor activity"/>
    <property type="evidence" value="ECO:0007669"/>
    <property type="project" value="InterPro"/>
</dbReference>
<dbReference type="STRING" id="559515.M4BCT6"/>
<protein>
    <submittedName>
        <fullName evidence="8">Uncharacterized protein</fullName>
    </submittedName>
</protein>
<organism evidence="8 9">
    <name type="scientific">Hyaloperonospora arabidopsidis (strain Emoy2)</name>
    <name type="common">Downy mildew agent</name>
    <name type="synonym">Peronospora arabidopsidis</name>
    <dbReference type="NCBI Taxonomy" id="559515"/>
    <lineage>
        <taxon>Eukaryota</taxon>
        <taxon>Sar</taxon>
        <taxon>Stramenopiles</taxon>
        <taxon>Oomycota</taxon>
        <taxon>Peronosporomycetes</taxon>
        <taxon>Peronosporales</taxon>
        <taxon>Peronosporaceae</taxon>
        <taxon>Hyaloperonospora</taxon>
    </lineage>
</organism>
<accession>M4BCT6</accession>
<evidence type="ECO:0000256" key="1">
    <source>
        <dbReference type="ARBA" id="ARBA00004496"/>
    </source>
</evidence>
<feature type="region of interest" description="Disordered" evidence="5">
    <location>
        <begin position="978"/>
        <end position="1004"/>
    </location>
</feature>
<dbReference type="eggNOG" id="KOG0915">
    <property type="taxonomic scope" value="Eukaryota"/>
</dbReference>
<dbReference type="InterPro" id="IPR016024">
    <property type="entry name" value="ARM-type_fold"/>
</dbReference>
<evidence type="ECO:0000259" key="6">
    <source>
        <dbReference type="Pfam" id="PF13001"/>
    </source>
</evidence>
<dbReference type="OMA" id="ECARAWK"/>
<dbReference type="GO" id="GO:0005737">
    <property type="term" value="C:cytoplasm"/>
    <property type="evidence" value="ECO:0007669"/>
    <property type="project" value="UniProtKB-SubCell"/>
</dbReference>
<comment type="subcellular location">
    <subcellularLocation>
        <location evidence="1">Cytoplasm</location>
    </subcellularLocation>
</comment>
<reference evidence="8" key="2">
    <citation type="submission" date="2015-06" db="UniProtKB">
        <authorList>
            <consortium name="EnsemblProtists"/>
        </authorList>
    </citation>
    <scope>IDENTIFICATION</scope>
    <source>
        <strain evidence="8">Emoy2</strain>
    </source>
</reference>
<evidence type="ECO:0000259" key="7">
    <source>
        <dbReference type="Pfam" id="PF24492"/>
    </source>
</evidence>
<evidence type="ECO:0000256" key="5">
    <source>
        <dbReference type="SAM" id="MobiDB-lite"/>
    </source>
</evidence>